<evidence type="ECO:0000256" key="4">
    <source>
        <dbReference type="ARBA" id="ARBA00023136"/>
    </source>
</evidence>
<evidence type="ECO:0000256" key="3">
    <source>
        <dbReference type="ARBA" id="ARBA00022989"/>
    </source>
</evidence>
<feature type="region of interest" description="Disordered" evidence="5">
    <location>
        <begin position="129"/>
        <end position="153"/>
    </location>
</feature>
<dbReference type="InterPro" id="IPR002809">
    <property type="entry name" value="EMC3/TMCO1"/>
</dbReference>
<feature type="transmembrane region" description="Helical" evidence="6">
    <location>
        <begin position="76"/>
        <end position="96"/>
    </location>
</feature>
<organism evidence="7">
    <name type="scientific">uncultured marine group II/III euryarchaeote KM3_31_G10</name>
    <dbReference type="NCBI Taxonomy" id="1456433"/>
    <lineage>
        <taxon>Archaea</taxon>
        <taxon>Methanobacteriati</taxon>
        <taxon>Methanobacteriota</taxon>
        <taxon>environmental samples</taxon>
    </lineage>
</organism>
<evidence type="ECO:0000256" key="2">
    <source>
        <dbReference type="ARBA" id="ARBA00022692"/>
    </source>
</evidence>
<evidence type="ECO:0000256" key="6">
    <source>
        <dbReference type="SAM" id="Phobius"/>
    </source>
</evidence>
<keyword evidence="4 6" id="KW-0472">Membrane</keyword>
<proteinExistence type="predicted"/>
<evidence type="ECO:0000313" key="7">
    <source>
        <dbReference type="EMBL" id="AIF08689.1"/>
    </source>
</evidence>
<reference evidence="7" key="1">
    <citation type="journal article" date="2014" name="Genome Biol. Evol.">
        <title>Pangenome evidence for extensive interdomain horizontal transfer affecting lineage core and shell genes in uncultured planktonic thaumarchaeota and euryarchaeota.</title>
        <authorList>
            <person name="Deschamps P."/>
            <person name="Zivanovic Y."/>
            <person name="Moreira D."/>
            <person name="Rodriguez-Valera F."/>
            <person name="Lopez-Garcia P."/>
        </authorList>
    </citation>
    <scope>NUCLEOTIDE SEQUENCE</scope>
</reference>
<evidence type="ECO:0000256" key="1">
    <source>
        <dbReference type="ARBA" id="ARBA00004141"/>
    </source>
</evidence>
<evidence type="ECO:0000256" key="5">
    <source>
        <dbReference type="SAM" id="MobiDB-lite"/>
    </source>
</evidence>
<comment type="subcellular location">
    <subcellularLocation>
        <location evidence="1">Membrane</location>
        <topology evidence="1">Multi-pass membrane protein</topology>
    </subcellularLocation>
</comment>
<keyword evidence="2 6" id="KW-0812">Transmembrane</keyword>
<sequence>MQDRDKVRMDKIAKIQQRLMPEQMKLQNAMMRPMMFTFIFIIAIFSWMNVSVEQFRVDYVSLPWETEWNLMTDKVLFFPAWIATYICLSAPLGRIVDRHLKLMRYRNHPVVTAGESLQEPLLALLKDDKTKSKSSGAGGRRRSRDGPRKKKGIAEAATELATKIVGAPPKEGTSCPECDADSVERAPDGRLRCIICRHNWRR</sequence>
<keyword evidence="3 6" id="KW-1133">Transmembrane helix</keyword>
<feature type="compositionally biased region" description="Basic residues" evidence="5">
    <location>
        <begin position="139"/>
        <end position="151"/>
    </location>
</feature>
<dbReference type="GO" id="GO:0016020">
    <property type="term" value="C:membrane"/>
    <property type="evidence" value="ECO:0007669"/>
    <property type="project" value="UniProtKB-SubCell"/>
</dbReference>
<evidence type="ECO:0008006" key="8">
    <source>
        <dbReference type="Google" id="ProtNLM"/>
    </source>
</evidence>
<protein>
    <recommendedName>
        <fullName evidence="8">DUF106 domain-containing protein</fullName>
    </recommendedName>
</protein>
<dbReference type="AlphaFoldDB" id="A0A075GXY6"/>
<dbReference type="Pfam" id="PF01956">
    <property type="entry name" value="EMC3_TMCO1"/>
    <property type="match status" value="1"/>
</dbReference>
<name>A0A075GXY6_9EURY</name>
<accession>A0A075GXY6</accession>
<dbReference type="EMBL" id="KF900839">
    <property type="protein sequence ID" value="AIF08689.1"/>
    <property type="molecule type" value="Genomic_DNA"/>
</dbReference>